<evidence type="ECO:0000256" key="2">
    <source>
        <dbReference type="ARBA" id="ARBA00022692"/>
    </source>
</evidence>
<reference evidence="7" key="2">
    <citation type="submission" date="2020-09" db="EMBL/GenBank/DDBJ databases">
        <authorList>
            <person name="Sun Q."/>
            <person name="Ohkuma M."/>
        </authorList>
    </citation>
    <scope>NUCLEOTIDE SEQUENCE</scope>
    <source>
        <strain evidence="7">JCM 3276</strain>
    </source>
</reference>
<feature type="transmembrane region" description="Helical" evidence="5">
    <location>
        <begin position="153"/>
        <end position="171"/>
    </location>
</feature>
<sequence length="385" mass="38376">MVAVLVFFALNGVVFGSWASRVPALAAQIGAQEGALGLSLLGASVGMIAAASVTGRLTASFGARRVLGLSTLASAAALPLLGLAPSPLALGLALVLLGACVGTFDVAMNVAAVTVIRATERPMMPIFHASFSFGGLLGASGAAVAAFAGLPPFQHLLIVSGLVVVALAVFVRQVSDEVRPAEAVTTSTGPAAFRRPVLWLLAGVALFSAVAEGASADWSALFAAEYRGMSEASAAIVYGVFSIAMAVTRLFGERAQRRFGPERLLVFGALVGGGGLILTALAPSAVVTFAGFALAGVGLAYMFPVALDLAAAAGRRADGTGGERELGFVTTIAYSGFLAGPPLVGGIAHLSDLAVALGVAGMIACAIAPTAIAARAAAKREAVTV</sequence>
<keyword evidence="4 5" id="KW-0472">Membrane</keyword>
<evidence type="ECO:0000256" key="1">
    <source>
        <dbReference type="ARBA" id="ARBA00004651"/>
    </source>
</evidence>
<comment type="caution">
    <text evidence="7">The sequence shown here is derived from an EMBL/GenBank/DDBJ whole genome shotgun (WGS) entry which is preliminary data.</text>
</comment>
<feature type="transmembrane region" description="Helical" evidence="5">
    <location>
        <begin position="197"/>
        <end position="215"/>
    </location>
</feature>
<feature type="transmembrane region" description="Helical" evidence="5">
    <location>
        <begin position="235"/>
        <end position="252"/>
    </location>
</feature>
<feature type="transmembrane region" description="Helical" evidence="5">
    <location>
        <begin position="90"/>
        <end position="114"/>
    </location>
</feature>
<name>A0A918LG20_9PSEU</name>
<organism evidence="7 8">
    <name type="scientific">Actinokineospora fastidiosa</name>
    <dbReference type="NCBI Taxonomy" id="1816"/>
    <lineage>
        <taxon>Bacteria</taxon>
        <taxon>Bacillati</taxon>
        <taxon>Actinomycetota</taxon>
        <taxon>Actinomycetes</taxon>
        <taxon>Pseudonocardiales</taxon>
        <taxon>Pseudonocardiaceae</taxon>
        <taxon>Actinokineospora</taxon>
    </lineage>
</organism>
<dbReference type="InterPro" id="IPR051788">
    <property type="entry name" value="MFS_Transporter"/>
</dbReference>
<feature type="transmembrane region" description="Helical" evidence="5">
    <location>
        <begin position="292"/>
        <end position="314"/>
    </location>
</feature>
<feature type="transmembrane region" description="Helical" evidence="5">
    <location>
        <begin position="264"/>
        <end position="286"/>
    </location>
</feature>
<feature type="transmembrane region" description="Helical" evidence="5">
    <location>
        <begin position="66"/>
        <end position="84"/>
    </location>
</feature>
<feature type="transmembrane region" description="Helical" evidence="5">
    <location>
        <begin position="353"/>
        <end position="374"/>
    </location>
</feature>
<dbReference type="GO" id="GO:0005886">
    <property type="term" value="C:plasma membrane"/>
    <property type="evidence" value="ECO:0007669"/>
    <property type="project" value="UniProtKB-SubCell"/>
</dbReference>
<dbReference type="PANTHER" id="PTHR23514">
    <property type="entry name" value="BYPASS OF STOP CODON PROTEIN 6"/>
    <property type="match status" value="1"/>
</dbReference>
<gene>
    <name evidence="7" type="ORF">GCM10010171_41500</name>
</gene>
<comment type="subcellular location">
    <subcellularLocation>
        <location evidence="1">Cell membrane</location>
        <topology evidence="1">Multi-pass membrane protein</topology>
    </subcellularLocation>
</comment>
<evidence type="ECO:0000259" key="6">
    <source>
        <dbReference type="PROSITE" id="PS50850"/>
    </source>
</evidence>
<dbReference type="GO" id="GO:0022857">
    <property type="term" value="F:transmembrane transporter activity"/>
    <property type="evidence" value="ECO:0007669"/>
    <property type="project" value="InterPro"/>
</dbReference>
<dbReference type="Proteomes" id="UP000660680">
    <property type="component" value="Unassembled WGS sequence"/>
</dbReference>
<dbReference type="RefSeq" id="WP_189212184.1">
    <property type="nucleotide sequence ID" value="NZ_BMRB01000003.1"/>
</dbReference>
<dbReference type="InterPro" id="IPR036259">
    <property type="entry name" value="MFS_trans_sf"/>
</dbReference>
<feature type="transmembrane region" description="Helical" evidence="5">
    <location>
        <begin position="126"/>
        <end position="147"/>
    </location>
</feature>
<dbReference type="SUPFAM" id="SSF103473">
    <property type="entry name" value="MFS general substrate transporter"/>
    <property type="match status" value="1"/>
</dbReference>
<dbReference type="AlphaFoldDB" id="A0A918LG20"/>
<evidence type="ECO:0000313" key="8">
    <source>
        <dbReference type="Proteomes" id="UP000660680"/>
    </source>
</evidence>
<dbReference type="Pfam" id="PF07690">
    <property type="entry name" value="MFS_1"/>
    <property type="match status" value="1"/>
</dbReference>
<proteinExistence type="predicted"/>
<dbReference type="PROSITE" id="PS50850">
    <property type="entry name" value="MFS"/>
    <property type="match status" value="1"/>
</dbReference>
<keyword evidence="3 5" id="KW-1133">Transmembrane helix</keyword>
<evidence type="ECO:0000256" key="5">
    <source>
        <dbReference type="SAM" id="Phobius"/>
    </source>
</evidence>
<evidence type="ECO:0000313" key="7">
    <source>
        <dbReference type="EMBL" id="GGS42363.1"/>
    </source>
</evidence>
<dbReference type="CDD" id="cd17393">
    <property type="entry name" value="MFS_MosC_like"/>
    <property type="match status" value="1"/>
</dbReference>
<dbReference type="PANTHER" id="PTHR23514:SF13">
    <property type="entry name" value="INNER MEMBRANE PROTEIN YBJJ"/>
    <property type="match status" value="1"/>
</dbReference>
<accession>A0A918LG20</accession>
<evidence type="ECO:0000256" key="3">
    <source>
        <dbReference type="ARBA" id="ARBA00022989"/>
    </source>
</evidence>
<protein>
    <submittedName>
        <fullName evidence="7">MFS transporter</fullName>
    </submittedName>
</protein>
<feature type="transmembrane region" description="Helical" evidence="5">
    <location>
        <begin position="35"/>
        <end position="54"/>
    </location>
</feature>
<dbReference type="InterPro" id="IPR020846">
    <property type="entry name" value="MFS_dom"/>
</dbReference>
<evidence type="ECO:0000256" key="4">
    <source>
        <dbReference type="ARBA" id="ARBA00023136"/>
    </source>
</evidence>
<feature type="domain" description="Major facilitator superfamily (MFS) profile" evidence="6">
    <location>
        <begin position="197"/>
        <end position="385"/>
    </location>
</feature>
<reference evidence="7" key="1">
    <citation type="journal article" date="2014" name="Int. J. Syst. Evol. Microbiol.">
        <title>Complete genome sequence of Corynebacterium casei LMG S-19264T (=DSM 44701T), isolated from a smear-ripened cheese.</title>
        <authorList>
            <consortium name="US DOE Joint Genome Institute (JGI-PGF)"/>
            <person name="Walter F."/>
            <person name="Albersmeier A."/>
            <person name="Kalinowski J."/>
            <person name="Ruckert C."/>
        </authorList>
    </citation>
    <scope>NUCLEOTIDE SEQUENCE</scope>
    <source>
        <strain evidence="7">JCM 3276</strain>
    </source>
</reference>
<dbReference type="EMBL" id="BMRB01000003">
    <property type="protein sequence ID" value="GGS42363.1"/>
    <property type="molecule type" value="Genomic_DNA"/>
</dbReference>
<keyword evidence="2 5" id="KW-0812">Transmembrane</keyword>
<dbReference type="Gene3D" id="1.20.1250.20">
    <property type="entry name" value="MFS general substrate transporter like domains"/>
    <property type="match status" value="2"/>
</dbReference>
<keyword evidence="8" id="KW-1185">Reference proteome</keyword>
<feature type="transmembrane region" description="Helical" evidence="5">
    <location>
        <begin position="326"/>
        <end position="347"/>
    </location>
</feature>
<dbReference type="InterPro" id="IPR011701">
    <property type="entry name" value="MFS"/>
</dbReference>